<dbReference type="Proteomes" id="UP000499080">
    <property type="component" value="Unassembled WGS sequence"/>
</dbReference>
<sequence>MPHSRSGLLAGPQIWEKNVIGWSLGSIEIPPCFRTLYTLNLFRFNCHQSGEMWKLGECEGENELLPPLTLGIQDIIGAFEELIRGSGRYGLRLSVT</sequence>
<protein>
    <submittedName>
        <fullName evidence="1">Uncharacterized protein</fullName>
    </submittedName>
</protein>
<organism evidence="1 2">
    <name type="scientific">Araneus ventricosus</name>
    <name type="common">Orbweaver spider</name>
    <name type="synonym">Epeira ventricosa</name>
    <dbReference type="NCBI Taxonomy" id="182803"/>
    <lineage>
        <taxon>Eukaryota</taxon>
        <taxon>Metazoa</taxon>
        <taxon>Ecdysozoa</taxon>
        <taxon>Arthropoda</taxon>
        <taxon>Chelicerata</taxon>
        <taxon>Arachnida</taxon>
        <taxon>Araneae</taxon>
        <taxon>Araneomorphae</taxon>
        <taxon>Entelegynae</taxon>
        <taxon>Araneoidea</taxon>
        <taxon>Araneidae</taxon>
        <taxon>Araneus</taxon>
    </lineage>
</organism>
<evidence type="ECO:0000313" key="2">
    <source>
        <dbReference type="Proteomes" id="UP000499080"/>
    </source>
</evidence>
<name>A0A4Y2PV71_ARAVE</name>
<evidence type="ECO:0000313" key="1">
    <source>
        <dbReference type="EMBL" id="GBN54763.1"/>
    </source>
</evidence>
<accession>A0A4Y2PV71</accession>
<comment type="caution">
    <text evidence="1">The sequence shown here is derived from an EMBL/GenBank/DDBJ whole genome shotgun (WGS) entry which is preliminary data.</text>
</comment>
<dbReference type="EMBL" id="BGPR01012145">
    <property type="protein sequence ID" value="GBN54763.1"/>
    <property type="molecule type" value="Genomic_DNA"/>
</dbReference>
<gene>
    <name evidence="1" type="ORF">AVEN_203917_1</name>
</gene>
<keyword evidence="2" id="KW-1185">Reference proteome</keyword>
<dbReference type="AlphaFoldDB" id="A0A4Y2PV71"/>
<proteinExistence type="predicted"/>
<reference evidence="1 2" key="1">
    <citation type="journal article" date="2019" name="Sci. Rep.">
        <title>Orb-weaving spider Araneus ventricosus genome elucidates the spidroin gene catalogue.</title>
        <authorList>
            <person name="Kono N."/>
            <person name="Nakamura H."/>
            <person name="Ohtoshi R."/>
            <person name="Moran D.A.P."/>
            <person name="Shinohara A."/>
            <person name="Yoshida Y."/>
            <person name="Fujiwara M."/>
            <person name="Mori M."/>
            <person name="Tomita M."/>
            <person name="Arakawa K."/>
        </authorList>
    </citation>
    <scope>NUCLEOTIDE SEQUENCE [LARGE SCALE GENOMIC DNA]</scope>
</reference>